<feature type="binding site" evidence="4">
    <location>
        <position position="56"/>
    </location>
    <ligand>
        <name>substrate</name>
    </ligand>
</feature>
<dbReference type="AlphaFoldDB" id="A0A1J5IE17"/>
<dbReference type="PIRSF" id="PIRSF006806">
    <property type="entry name" value="FTHF_cligase"/>
    <property type="match status" value="1"/>
</dbReference>
<keyword evidence="5" id="KW-0460">Magnesium</keyword>
<dbReference type="EC" id="6.3.3.2" evidence="5"/>
<dbReference type="GO" id="GO:0046872">
    <property type="term" value="F:metal ion binding"/>
    <property type="evidence" value="ECO:0007669"/>
    <property type="project" value="UniProtKB-KW"/>
</dbReference>
<evidence type="ECO:0000256" key="3">
    <source>
        <dbReference type="ARBA" id="ARBA00022840"/>
    </source>
</evidence>
<comment type="similarity">
    <text evidence="1 5">Belongs to the 5-formyltetrahydrofolate cyclo-ligase family.</text>
</comment>
<dbReference type="PANTHER" id="PTHR23407:SF1">
    <property type="entry name" value="5-FORMYLTETRAHYDROFOLATE CYCLO-LIGASE"/>
    <property type="match status" value="1"/>
</dbReference>
<comment type="cofactor">
    <cofactor evidence="5">
        <name>Mg(2+)</name>
        <dbReference type="ChEBI" id="CHEBI:18420"/>
    </cofactor>
</comment>
<keyword evidence="5" id="KW-0479">Metal-binding</keyword>
<dbReference type="InterPro" id="IPR002698">
    <property type="entry name" value="FTHF_cligase"/>
</dbReference>
<dbReference type="InterPro" id="IPR024185">
    <property type="entry name" value="FTHF_cligase-like_sf"/>
</dbReference>
<dbReference type="NCBIfam" id="TIGR02727">
    <property type="entry name" value="MTHFS_bact"/>
    <property type="match status" value="1"/>
</dbReference>
<dbReference type="GO" id="GO:0035999">
    <property type="term" value="P:tetrahydrofolate interconversion"/>
    <property type="evidence" value="ECO:0007669"/>
    <property type="project" value="TreeGrafter"/>
</dbReference>
<evidence type="ECO:0000256" key="2">
    <source>
        <dbReference type="ARBA" id="ARBA00022741"/>
    </source>
</evidence>
<dbReference type="EMBL" id="MNZT01000112">
    <property type="protein sequence ID" value="OIP95324.1"/>
    <property type="molecule type" value="Genomic_DNA"/>
</dbReference>
<dbReference type="SUPFAM" id="SSF100950">
    <property type="entry name" value="NagB/RpiA/CoA transferase-like"/>
    <property type="match status" value="1"/>
</dbReference>
<evidence type="ECO:0000313" key="6">
    <source>
        <dbReference type="EMBL" id="OIP95324.1"/>
    </source>
</evidence>
<feature type="binding site" evidence="4">
    <location>
        <begin position="133"/>
        <end position="141"/>
    </location>
    <ligand>
        <name>ATP</name>
        <dbReference type="ChEBI" id="CHEBI:30616"/>
    </ligand>
</feature>
<protein>
    <recommendedName>
        <fullName evidence="5">5-formyltetrahydrofolate cyclo-ligase</fullName>
        <ecNumber evidence="5">6.3.3.2</ecNumber>
    </recommendedName>
</protein>
<evidence type="ECO:0000256" key="1">
    <source>
        <dbReference type="ARBA" id="ARBA00010638"/>
    </source>
</evidence>
<comment type="caution">
    <text evidence="6">The sequence shown here is derived from an EMBL/GenBank/DDBJ whole genome shotgun (WGS) entry which is preliminary data.</text>
</comment>
<keyword evidence="3 4" id="KW-0067">ATP-binding</keyword>
<sequence>MNFQKHRMRSRVKQLRSQLLVAQYSKWSEQICAQILGLGAVQKAQTIMLYRSVRNEADLDPLFSVFQRLGKKTVTPRVEGDAIRAYYTSDLSADFEIGYAGIREPLTTCEQVPLEKIDIVIVPGCAFDLLGHRLGWGRGFYDRFFQSGAMHTTKIAAAFNFQVVHAVPANDDDVGMDHLVTETRVLSF</sequence>
<dbReference type="Pfam" id="PF01812">
    <property type="entry name" value="5-FTHF_cyc-lig"/>
    <property type="match status" value="1"/>
</dbReference>
<comment type="catalytic activity">
    <reaction evidence="5">
        <text>(6S)-5-formyl-5,6,7,8-tetrahydrofolate + ATP = (6R)-5,10-methenyltetrahydrofolate + ADP + phosphate</text>
        <dbReference type="Rhea" id="RHEA:10488"/>
        <dbReference type="ChEBI" id="CHEBI:30616"/>
        <dbReference type="ChEBI" id="CHEBI:43474"/>
        <dbReference type="ChEBI" id="CHEBI:57455"/>
        <dbReference type="ChEBI" id="CHEBI:57457"/>
        <dbReference type="ChEBI" id="CHEBI:456216"/>
        <dbReference type="EC" id="6.3.3.2"/>
    </reaction>
</comment>
<accession>A0A1J5IE17</accession>
<dbReference type="GO" id="GO:0009396">
    <property type="term" value="P:folic acid-containing compound biosynthetic process"/>
    <property type="evidence" value="ECO:0007669"/>
    <property type="project" value="TreeGrafter"/>
</dbReference>
<name>A0A1J5IE17_9BACT</name>
<dbReference type="STRING" id="1817892.AUK40_06095"/>
<feature type="binding site" evidence="4">
    <location>
        <begin position="5"/>
        <end position="9"/>
    </location>
    <ligand>
        <name>ATP</name>
        <dbReference type="ChEBI" id="CHEBI:30616"/>
    </ligand>
</feature>
<dbReference type="GO" id="GO:0005524">
    <property type="term" value="F:ATP binding"/>
    <property type="evidence" value="ECO:0007669"/>
    <property type="project" value="UniProtKB-KW"/>
</dbReference>
<dbReference type="GO" id="GO:0030272">
    <property type="term" value="F:5-formyltetrahydrofolate cyclo-ligase activity"/>
    <property type="evidence" value="ECO:0007669"/>
    <property type="project" value="UniProtKB-EC"/>
</dbReference>
<dbReference type="PANTHER" id="PTHR23407">
    <property type="entry name" value="ATPASE INHIBITOR/5-FORMYLTETRAHYDROFOLATE CYCLO-LIGASE"/>
    <property type="match status" value="1"/>
</dbReference>
<evidence type="ECO:0000256" key="4">
    <source>
        <dbReference type="PIRSR" id="PIRSR006806-1"/>
    </source>
</evidence>
<evidence type="ECO:0000256" key="5">
    <source>
        <dbReference type="RuleBase" id="RU361279"/>
    </source>
</evidence>
<reference evidence="6 7" key="1">
    <citation type="journal article" date="2016" name="Environ. Microbiol.">
        <title>Genomic resolution of a cold subsurface aquifer community provides metabolic insights for novel microbes adapted to high CO concentrations.</title>
        <authorList>
            <person name="Probst A.J."/>
            <person name="Castelle C.J."/>
            <person name="Singh A."/>
            <person name="Brown C.T."/>
            <person name="Anantharaman K."/>
            <person name="Sharon I."/>
            <person name="Hug L.A."/>
            <person name="Burstein D."/>
            <person name="Emerson J.B."/>
            <person name="Thomas B.C."/>
            <person name="Banfield J.F."/>
        </authorList>
    </citation>
    <scope>NUCLEOTIDE SEQUENCE [LARGE SCALE GENOMIC DNA]</scope>
    <source>
        <strain evidence="6">CG2_30_54_11</strain>
    </source>
</reference>
<keyword evidence="6" id="KW-0436">Ligase</keyword>
<gene>
    <name evidence="6" type="ORF">AUK40_06095</name>
</gene>
<dbReference type="InterPro" id="IPR037171">
    <property type="entry name" value="NagB/RpiA_transferase-like"/>
</dbReference>
<proteinExistence type="inferred from homology"/>
<keyword evidence="2 4" id="KW-0547">Nucleotide-binding</keyword>
<evidence type="ECO:0000313" key="7">
    <source>
        <dbReference type="Proteomes" id="UP000183245"/>
    </source>
</evidence>
<dbReference type="Gene3D" id="3.40.50.10420">
    <property type="entry name" value="NagB/RpiA/CoA transferase-like"/>
    <property type="match status" value="1"/>
</dbReference>
<dbReference type="Proteomes" id="UP000183245">
    <property type="component" value="Unassembled WGS sequence"/>
</dbReference>
<organism evidence="6 7">
    <name type="scientific">Candidatus Wirthbacteria bacterium CG2_30_54_11</name>
    <dbReference type="NCBI Taxonomy" id="1817892"/>
    <lineage>
        <taxon>Bacteria</taxon>
        <taxon>Candidatus Wirthbacteria</taxon>
    </lineage>
</organism>